<dbReference type="EMBL" id="AOCK01000002">
    <property type="protein sequence ID" value="EMQ99627.1"/>
    <property type="molecule type" value="Genomic_DNA"/>
</dbReference>
<reference evidence="1 2" key="1">
    <citation type="journal article" date="2013" name="Genome Announc.">
        <title>Draft Genome Sequence of Arthrobacter gangotriensis Strain Lz1yT, Isolated from a Penguin Rookery Soil Sample Collected in Antarctica, near the Indian Station Dakshin Gangotri.</title>
        <authorList>
            <person name="Shivaji S."/>
            <person name="Ara S."/>
            <person name="Bandi S."/>
            <person name="Singh A."/>
            <person name="Kumar Pinnaka A."/>
        </authorList>
    </citation>
    <scope>NUCLEOTIDE SEQUENCE [LARGE SCALE GENOMIC DNA]</scope>
    <source>
        <strain evidence="1 2">Lz1y</strain>
    </source>
</reference>
<organism evidence="1 2">
    <name type="scientific">Paeniglutamicibacter gangotriensis Lz1y</name>
    <dbReference type="NCBI Taxonomy" id="1276920"/>
    <lineage>
        <taxon>Bacteria</taxon>
        <taxon>Bacillati</taxon>
        <taxon>Actinomycetota</taxon>
        <taxon>Actinomycetes</taxon>
        <taxon>Micrococcales</taxon>
        <taxon>Micrococcaceae</taxon>
        <taxon>Paeniglutamicibacter</taxon>
    </lineage>
</organism>
<dbReference type="STRING" id="1276920.ADIAG_00727"/>
<name>M7MT85_9MICC</name>
<sequence length="121" mass="12818">MGDGGSFDGNDAAAGFNFGMRVSNHEQVSQRITELLAVGAELIGFQPITNDHACPDDGQWKEFRFHASSLGLRIRGPAECVGDDTFGSWGPARAGKGGPTVLSWWGACVKACAMSQLIMNS</sequence>
<comment type="caution">
    <text evidence="1">The sequence shown here is derived from an EMBL/GenBank/DDBJ whole genome shotgun (WGS) entry which is preliminary data.</text>
</comment>
<evidence type="ECO:0000313" key="1">
    <source>
        <dbReference type="EMBL" id="EMQ99627.1"/>
    </source>
</evidence>
<gene>
    <name evidence="1" type="ORF">ADIAG_00727</name>
</gene>
<evidence type="ECO:0000313" key="2">
    <source>
        <dbReference type="Proteomes" id="UP000012015"/>
    </source>
</evidence>
<dbReference type="AlphaFoldDB" id="M7MT85"/>
<accession>M7MT85</accession>
<dbReference type="Proteomes" id="UP000012015">
    <property type="component" value="Unassembled WGS sequence"/>
</dbReference>
<protein>
    <submittedName>
        <fullName evidence="1">Uncharacterized protein</fullName>
    </submittedName>
</protein>
<proteinExistence type="predicted"/>
<keyword evidence="2" id="KW-1185">Reference proteome</keyword>